<reference evidence="3 4" key="1">
    <citation type="submission" date="2016-06" db="EMBL/GenBank/DDBJ databases">
        <authorList>
            <person name="Kjaerup R.B."/>
            <person name="Dalgaard T.S."/>
            <person name="Juul-Madsen H.R."/>
        </authorList>
    </citation>
    <scope>NUCLEOTIDE SEQUENCE [LARGE SCALE GENOMIC DNA]</scope>
    <source>
        <strain evidence="3 4">1245139.5</strain>
    </source>
</reference>
<keyword evidence="4" id="KW-1185">Reference proteome</keyword>
<dbReference type="AlphaFoldDB" id="A0A1A3MVM3"/>
<evidence type="ECO:0000313" key="3">
    <source>
        <dbReference type="EMBL" id="OBK12212.1"/>
    </source>
</evidence>
<dbReference type="Proteomes" id="UP000093629">
    <property type="component" value="Unassembled WGS sequence"/>
</dbReference>
<feature type="domain" description="PE" evidence="2">
    <location>
        <begin position="2"/>
        <end position="83"/>
    </location>
</feature>
<evidence type="ECO:0000259" key="2">
    <source>
        <dbReference type="Pfam" id="PF00934"/>
    </source>
</evidence>
<dbReference type="SUPFAM" id="SSF140459">
    <property type="entry name" value="PE/PPE dimer-like"/>
    <property type="match status" value="1"/>
</dbReference>
<protein>
    <recommendedName>
        <fullName evidence="2">PE domain-containing protein</fullName>
    </recommendedName>
</protein>
<evidence type="ECO:0000256" key="1">
    <source>
        <dbReference type="SAM" id="MobiDB-lite"/>
    </source>
</evidence>
<dbReference type="EMBL" id="LZLQ01000129">
    <property type="protein sequence ID" value="OBK12212.1"/>
    <property type="molecule type" value="Genomic_DNA"/>
</dbReference>
<accession>A0A1A3MVM3</accession>
<dbReference type="InterPro" id="IPR038332">
    <property type="entry name" value="PPE_sf"/>
</dbReference>
<gene>
    <name evidence="3" type="ORF">A5636_12440</name>
</gene>
<dbReference type="Pfam" id="PF21526">
    <property type="entry name" value="PGRS"/>
    <property type="match status" value="1"/>
</dbReference>
<evidence type="ECO:0000313" key="4">
    <source>
        <dbReference type="Proteomes" id="UP000093629"/>
    </source>
</evidence>
<dbReference type="Gene3D" id="1.10.287.850">
    <property type="entry name" value="HP0062-like domain"/>
    <property type="match status" value="1"/>
</dbReference>
<comment type="caution">
    <text evidence="3">The sequence shown here is derived from an EMBL/GenBank/DDBJ whole genome shotgun (WGS) entry which is preliminary data.</text>
</comment>
<feature type="region of interest" description="Disordered" evidence="1">
    <location>
        <begin position="211"/>
        <end position="236"/>
    </location>
</feature>
<sequence>MSAAGDLTAIGVALDQASSAAAAQTTALAAAGADEVSAAVALLFGAHGRSYQALNAQAALFHDRFVQTLLGAANSYAGAEAANAAQTVQQDALDLINAPARALLGRPLIGNGTNGTAASPDGGPGGLLYGNGGNGYSPTTPGGLAGNGGAAGLIGNGGAGGAGANGGLTAAGTTAVPAGPAAPERSPVGTTLLAELAVRLTACGSFHWRRRKGRQRRAYLAGNRDRPKLSRPTPPR</sequence>
<proteinExistence type="predicted"/>
<dbReference type="InterPro" id="IPR048996">
    <property type="entry name" value="PGRS_rpt"/>
</dbReference>
<organism evidence="3 4">
    <name type="scientific">Mycobacterium asiaticum</name>
    <dbReference type="NCBI Taxonomy" id="1790"/>
    <lineage>
        <taxon>Bacteria</taxon>
        <taxon>Bacillati</taxon>
        <taxon>Actinomycetota</taxon>
        <taxon>Actinomycetes</taxon>
        <taxon>Mycobacteriales</taxon>
        <taxon>Mycobacteriaceae</taxon>
        <taxon>Mycobacterium</taxon>
    </lineage>
</organism>
<name>A0A1A3MVM3_MYCAS</name>
<dbReference type="Pfam" id="PF00934">
    <property type="entry name" value="PE"/>
    <property type="match status" value="1"/>
</dbReference>
<dbReference type="InterPro" id="IPR000084">
    <property type="entry name" value="PE-PGRS_N"/>
</dbReference>